<dbReference type="OrthoDB" id="10069295at2759"/>
<name>A0A4S8MXC2_DENBC</name>
<organism evidence="7 8">
    <name type="scientific">Dendrothele bispora (strain CBS 962.96)</name>
    <dbReference type="NCBI Taxonomy" id="1314807"/>
    <lineage>
        <taxon>Eukaryota</taxon>
        <taxon>Fungi</taxon>
        <taxon>Dikarya</taxon>
        <taxon>Basidiomycota</taxon>
        <taxon>Agaricomycotina</taxon>
        <taxon>Agaricomycetes</taxon>
        <taxon>Agaricomycetidae</taxon>
        <taxon>Agaricales</taxon>
        <taxon>Agaricales incertae sedis</taxon>
        <taxon>Dendrothele</taxon>
    </lineage>
</organism>
<keyword evidence="2 5" id="KW-0489">Methyltransferase</keyword>
<comment type="subcellular location">
    <subcellularLocation>
        <location evidence="5">Cytoplasm</location>
    </subcellularLocation>
</comment>
<dbReference type="Gene3D" id="3.40.50.150">
    <property type="entry name" value="Vaccinia Virus protein VP39"/>
    <property type="match status" value="1"/>
</dbReference>
<evidence type="ECO:0000256" key="2">
    <source>
        <dbReference type="ARBA" id="ARBA00022603"/>
    </source>
</evidence>
<feature type="domain" description="Methyltransferase" evidence="6">
    <location>
        <begin position="55"/>
        <end position="194"/>
    </location>
</feature>
<keyword evidence="8" id="KW-1185">Reference proteome</keyword>
<evidence type="ECO:0000313" key="7">
    <source>
        <dbReference type="EMBL" id="THV07359.1"/>
    </source>
</evidence>
<keyword evidence="5" id="KW-0813">Transport</keyword>
<keyword evidence="3 5" id="KW-0808">Transferase</keyword>
<evidence type="ECO:0000256" key="1">
    <source>
        <dbReference type="ARBA" id="ARBA00022490"/>
    </source>
</evidence>
<dbReference type="GO" id="GO:0016192">
    <property type="term" value="P:vesicle-mediated transport"/>
    <property type="evidence" value="ECO:0007669"/>
    <property type="project" value="UniProtKB-UniRule"/>
</dbReference>
<evidence type="ECO:0000313" key="8">
    <source>
        <dbReference type="Proteomes" id="UP000297245"/>
    </source>
</evidence>
<dbReference type="Pfam" id="PF13847">
    <property type="entry name" value="Methyltransf_31"/>
    <property type="match status" value="1"/>
</dbReference>
<dbReference type="PANTHER" id="PTHR12843:SF5">
    <property type="entry name" value="EEF1A LYSINE METHYLTRANSFERASE 2"/>
    <property type="match status" value="1"/>
</dbReference>
<dbReference type="EC" id="2.1.1.-" evidence="5"/>
<proteinExistence type="inferred from homology"/>
<evidence type="ECO:0000259" key="6">
    <source>
        <dbReference type="Pfam" id="PF13847"/>
    </source>
</evidence>
<dbReference type="GO" id="GO:0016279">
    <property type="term" value="F:protein-lysine N-methyltransferase activity"/>
    <property type="evidence" value="ECO:0007669"/>
    <property type="project" value="UniProtKB-UniRule"/>
</dbReference>
<comment type="similarity">
    <text evidence="5">Belongs to the class I-like SAM-binding methyltransferase superfamily. EFM4 family.</text>
</comment>
<dbReference type="SUPFAM" id="SSF53335">
    <property type="entry name" value="S-adenosyl-L-methionine-dependent methyltransferases"/>
    <property type="match status" value="1"/>
</dbReference>
<dbReference type="InterPro" id="IPR025714">
    <property type="entry name" value="Methyltranfer_dom"/>
</dbReference>
<dbReference type="AlphaFoldDB" id="A0A4S8MXC2"/>
<dbReference type="CDD" id="cd02440">
    <property type="entry name" value="AdoMet_MTases"/>
    <property type="match status" value="1"/>
</dbReference>
<dbReference type="GO" id="GO:0005737">
    <property type="term" value="C:cytoplasm"/>
    <property type="evidence" value="ECO:0007669"/>
    <property type="project" value="UniProtKB-SubCell"/>
</dbReference>
<dbReference type="EMBL" id="ML179038">
    <property type="protein sequence ID" value="THV07359.1"/>
    <property type="molecule type" value="Genomic_DNA"/>
</dbReference>
<dbReference type="HAMAP" id="MF_03188">
    <property type="entry name" value="Methyltr_EFM4"/>
    <property type="match status" value="1"/>
</dbReference>
<evidence type="ECO:0000256" key="5">
    <source>
        <dbReference type="HAMAP-Rule" id="MF_03188"/>
    </source>
</evidence>
<dbReference type="PANTHER" id="PTHR12843">
    <property type="entry name" value="PROTEIN-LYSINE N-METHYLTRANSFERASE METTL10"/>
    <property type="match status" value="1"/>
</dbReference>
<evidence type="ECO:0000256" key="3">
    <source>
        <dbReference type="ARBA" id="ARBA00022679"/>
    </source>
</evidence>
<keyword evidence="4 5" id="KW-0949">S-adenosyl-L-methionine</keyword>
<accession>A0A4S8MXC2</accession>
<reference evidence="7 8" key="1">
    <citation type="journal article" date="2019" name="Nat. Ecol. Evol.">
        <title>Megaphylogeny resolves global patterns of mushroom evolution.</title>
        <authorList>
            <person name="Varga T."/>
            <person name="Krizsan K."/>
            <person name="Foldi C."/>
            <person name="Dima B."/>
            <person name="Sanchez-Garcia M."/>
            <person name="Sanchez-Ramirez S."/>
            <person name="Szollosi G.J."/>
            <person name="Szarkandi J.G."/>
            <person name="Papp V."/>
            <person name="Albert L."/>
            <person name="Andreopoulos W."/>
            <person name="Angelini C."/>
            <person name="Antonin V."/>
            <person name="Barry K.W."/>
            <person name="Bougher N.L."/>
            <person name="Buchanan P."/>
            <person name="Buyck B."/>
            <person name="Bense V."/>
            <person name="Catcheside P."/>
            <person name="Chovatia M."/>
            <person name="Cooper J."/>
            <person name="Damon W."/>
            <person name="Desjardin D."/>
            <person name="Finy P."/>
            <person name="Geml J."/>
            <person name="Haridas S."/>
            <person name="Hughes K."/>
            <person name="Justo A."/>
            <person name="Karasinski D."/>
            <person name="Kautmanova I."/>
            <person name="Kiss B."/>
            <person name="Kocsube S."/>
            <person name="Kotiranta H."/>
            <person name="LaButti K.M."/>
            <person name="Lechner B.E."/>
            <person name="Liimatainen K."/>
            <person name="Lipzen A."/>
            <person name="Lukacs Z."/>
            <person name="Mihaltcheva S."/>
            <person name="Morgado L.N."/>
            <person name="Niskanen T."/>
            <person name="Noordeloos M.E."/>
            <person name="Ohm R.A."/>
            <person name="Ortiz-Santana B."/>
            <person name="Ovrebo C."/>
            <person name="Racz N."/>
            <person name="Riley R."/>
            <person name="Savchenko A."/>
            <person name="Shiryaev A."/>
            <person name="Soop K."/>
            <person name="Spirin V."/>
            <person name="Szebenyi C."/>
            <person name="Tomsovsky M."/>
            <person name="Tulloss R.E."/>
            <person name="Uehling J."/>
            <person name="Grigoriev I.V."/>
            <person name="Vagvolgyi C."/>
            <person name="Papp T."/>
            <person name="Martin F.M."/>
            <person name="Miettinen O."/>
            <person name="Hibbett D.S."/>
            <person name="Nagy L.G."/>
        </authorList>
    </citation>
    <scope>NUCLEOTIDE SEQUENCE [LARGE SCALE GENOMIC DNA]</scope>
    <source>
        <strain evidence="7 8">CBS 962.96</strain>
    </source>
</reference>
<keyword evidence="1 5" id="KW-0963">Cytoplasm</keyword>
<dbReference type="InterPro" id="IPR029063">
    <property type="entry name" value="SAM-dependent_MTases_sf"/>
</dbReference>
<dbReference type="GO" id="GO:0032259">
    <property type="term" value="P:methylation"/>
    <property type="evidence" value="ECO:0007669"/>
    <property type="project" value="UniProtKB-KW"/>
</dbReference>
<comment type="function">
    <text evidence="5">S-adenosyl-L-methionine-dependent protein-lysine N-methyltransferase that mono- and dimethylates elongation factor 1-alpha at 'Lys-316'. May play a role in intracellular transport.</text>
</comment>
<dbReference type="Proteomes" id="UP000297245">
    <property type="component" value="Unassembled WGS sequence"/>
</dbReference>
<protein>
    <recommendedName>
        <fullName evidence="5">Protein-lysine N-methyltransferase EFM4</fullName>
        <ecNumber evidence="5">2.1.1.-</ecNumber>
    </recommendedName>
    <alternativeName>
        <fullName evidence="5">Elongation factor methyltransferase 4</fullName>
    </alternativeName>
</protein>
<evidence type="ECO:0000256" key="4">
    <source>
        <dbReference type="ARBA" id="ARBA00022691"/>
    </source>
</evidence>
<dbReference type="InterPro" id="IPR026635">
    <property type="entry name" value="Efm4/METTL10"/>
</dbReference>
<gene>
    <name evidence="5" type="primary">EFM4</name>
    <name evidence="7" type="ORF">K435DRAFT_772695</name>
</gene>
<sequence>MAFQPSRLGTKEHWDKVYEEELANFREIGDEGEIWFGEESVDKMVEWTEENTPPSDELSVLEIGSGNGTLLFALVEAGYSRKCLSGIDYSPDAVSLSRAIASSREMQDIQFNVCDFLTEEPPVLPKMTGDTSNNWDLLLDKGTYDAIALGEKDDGGNTPVSRYPTRAARLIKPGGYFLITSCNFTEDELKEVFDTSETGLRYHSRIQHPTFSFGGKSGSIVSSVAFRKL</sequence>